<accession>A0ACB6ZNW0</accession>
<reference evidence="1" key="1">
    <citation type="submission" date="2019-10" db="EMBL/GenBank/DDBJ databases">
        <authorList>
            <consortium name="DOE Joint Genome Institute"/>
            <person name="Kuo A."/>
            <person name="Miyauchi S."/>
            <person name="Kiss E."/>
            <person name="Drula E."/>
            <person name="Kohler A."/>
            <person name="Sanchez-Garcia M."/>
            <person name="Andreopoulos B."/>
            <person name="Barry K.W."/>
            <person name="Bonito G."/>
            <person name="Buee M."/>
            <person name="Carver A."/>
            <person name="Chen C."/>
            <person name="Cichocki N."/>
            <person name="Clum A."/>
            <person name="Culley D."/>
            <person name="Crous P.W."/>
            <person name="Fauchery L."/>
            <person name="Girlanda M."/>
            <person name="Hayes R."/>
            <person name="Keri Z."/>
            <person name="Labutti K."/>
            <person name="Lipzen A."/>
            <person name="Lombard V."/>
            <person name="Magnuson J."/>
            <person name="Maillard F."/>
            <person name="Morin E."/>
            <person name="Murat C."/>
            <person name="Nolan M."/>
            <person name="Ohm R."/>
            <person name="Pangilinan J."/>
            <person name="Pereira M."/>
            <person name="Perotto S."/>
            <person name="Peter M."/>
            <person name="Riley R."/>
            <person name="Sitrit Y."/>
            <person name="Stielow B."/>
            <person name="Szollosi G."/>
            <person name="Zifcakova L."/>
            <person name="Stursova M."/>
            <person name="Spatafora J.W."/>
            <person name="Tedersoo L."/>
            <person name="Vaario L.-M."/>
            <person name="Yamada A."/>
            <person name="Yan M."/>
            <person name="Wang P."/>
            <person name="Xu J."/>
            <person name="Bruns T."/>
            <person name="Baldrian P."/>
            <person name="Vilgalys R."/>
            <person name="Henrissat B."/>
            <person name="Grigoriev I.V."/>
            <person name="Hibbett D."/>
            <person name="Nagy L.G."/>
            <person name="Martin F.M."/>
        </authorList>
    </citation>
    <scope>NUCLEOTIDE SEQUENCE</scope>
    <source>
        <strain evidence="1">P2</strain>
    </source>
</reference>
<organism evidence="1 2">
    <name type="scientific">Thelephora ganbajun</name>
    <name type="common">Ganba fungus</name>
    <dbReference type="NCBI Taxonomy" id="370292"/>
    <lineage>
        <taxon>Eukaryota</taxon>
        <taxon>Fungi</taxon>
        <taxon>Dikarya</taxon>
        <taxon>Basidiomycota</taxon>
        <taxon>Agaricomycotina</taxon>
        <taxon>Agaricomycetes</taxon>
        <taxon>Thelephorales</taxon>
        <taxon>Thelephoraceae</taxon>
        <taxon>Thelephora</taxon>
    </lineage>
</organism>
<protein>
    <submittedName>
        <fullName evidence="1">Uncharacterized protein</fullName>
    </submittedName>
</protein>
<evidence type="ECO:0000313" key="1">
    <source>
        <dbReference type="EMBL" id="KAF9651008.1"/>
    </source>
</evidence>
<sequence>MLAGGLHSSTYMVARHDPLSALLFACVTLLVYDYTLTFQQEVELVWKRRWGLGTVLFVFNRYSPFIESIISLSIRFFFLGPQMCKKLTAVLTWFIVLGLLTSEFILMLRTYAIWDRSRKALYVLLATGTLVSVLGIVSTEMELRSIKWADVPDGGAGCYFSEASTIIFLAYISLLICETTIAVMTAIKALSHLRRSHSDFVVTLYRDGFLFYLYCIGISLLNIILTVAGPGLVNWLVTPNVGWRL</sequence>
<gene>
    <name evidence="1" type="ORF">BDM02DRAFT_1012765</name>
</gene>
<proteinExistence type="predicted"/>
<evidence type="ECO:0000313" key="2">
    <source>
        <dbReference type="Proteomes" id="UP000886501"/>
    </source>
</evidence>
<dbReference type="Proteomes" id="UP000886501">
    <property type="component" value="Unassembled WGS sequence"/>
</dbReference>
<reference evidence="1" key="2">
    <citation type="journal article" date="2020" name="Nat. Commun.">
        <title>Large-scale genome sequencing of mycorrhizal fungi provides insights into the early evolution of symbiotic traits.</title>
        <authorList>
            <person name="Miyauchi S."/>
            <person name="Kiss E."/>
            <person name="Kuo A."/>
            <person name="Drula E."/>
            <person name="Kohler A."/>
            <person name="Sanchez-Garcia M."/>
            <person name="Morin E."/>
            <person name="Andreopoulos B."/>
            <person name="Barry K.W."/>
            <person name="Bonito G."/>
            <person name="Buee M."/>
            <person name="Carver A."/>
            <person name="Chen C."/>
            <person name="Cichocki N."/>
            <person name="Clum A."/>
            <person name="Culley D."/>
            <person name="Crous P.W."/>
            <person name="Fauchery L."/>
            <person name="Girlanda M."/>
            <person name="Hayes R.D."/>
            <person name="Keri Z."/>
            <person name="LaButti K."/>
            <person name="Lipzen A."/>
            <person name="Lombard V."/>
            <person name="Magnuson J."/>
            <person name="Maillard F."/>
            <person name="Murat C."/>
            <person name="Nolan M."/>
            <person name="Ohm R.A."/>
            <person name="Pangilinan J."/>
            <person name="Pereira M.F."/>
            <person name="Perotto S."/>
            <person name="Peter M."/>
            <person name="Pfister S."/>
            <person name="Riley R."/>
            <person name="Sitrit Y."/>
            <person name="Stielow J.B."/>
            <person name="Szollosi G."/>
            <person name="Zifcakova L."/>
            <person name="Stursova M."/>
            <person name="Spatafora J.W."/>
            <person name="Tedersoo L."/>
            <person name="Vaario L.M."/>
            <person name="Yamada A."/>
            <person name="Yan M."/>
            <person name="Wang P."/>
            <person name="Xu J."/>
            <person name="Bruns T."/>
            <person name="Baldrian P."/>
            <person name="Vilgalys R."/>
            <person name="Dunand C."/>
            <person name="Henrissat B."/>
            <person name="Grigoriev I.V."/>
            <person name="Hibbett D."/>
            <person name="Nagy L.G."/>
            <person name="Martin F.M."/>
        </authorList>
    </citation>
    <scope>NUCLEOTIDE SEQUENCE</scope>
    <source>
        <strain evidence="1">P2</strain>
    </source>
</reference>
<dbReference type="EMBL" id="MU117979">
    <property type="protein sequence ID" value="KAF9651008.1"/>
    <property type="molecule type" value="Genomic_DNA"/>
</dbReference>
<keyword evidence="2" id="KW-1185">Reference proteome</keyword>
<comment type="caution">
    <text evidence="1">The sequence shown here is derived from an EMBL/GenBank/DDBJ whole genome shotgun (WGS) entry which is preliminary data.</text>
</comment>
<name>A0ACB6ZNW0_THEGA</name>